<dbReference type="SUPFAM" id="SSF46785">
    <property type="entry name" value="Winged helix' DNA-binding domain"/>
    <property type="match status" value="1"/>
</dbReference>
<reference evidence="4" key="3">
    <citation type="submission" date="2025-09" db="UniProtKB">
        <authorList>
            <consortium name="Ensembl"/>
        </authorList>
    </citation>
    <scope>IDENTIFICATION</scope>
</reference>
<dbReference type="AlphaFoldDB" id="H2YCD2"/>
<dbReference type="InterPro" id="IPR054425">
    <property type="entry name" value="Cdc6_ORC1-like_ATPase_lid"/>
</dbReference>
<feature type="domain" description="Cdc6 C-terminal" evidence="3">
    <location>
        <begin position="183"/>
        <end position="263"/>
    </location>
</feature>
<dbReference type="GO" id="GO:0003688">
    <property type="term" value="F:DNA replication origin binding"/>
    <property type="evidence" value="ECO:0007669"/>
    <property type="project" value="TreeGrafter"/>
</dbReference>
<dbReference type="GO" id="GO:0005634">
    <property type="term" value="C:nucleus"/>
    <property type="evidence" value="ECO:0007669"/>
    <property type="project" value="TreeGrafter"/>
</dbReference>
<sequence>MMLLLLDEMDQLDSRNQEVLYTMFGWSALTDSKVILIGIANSLDLTDRILPRLQARVECKPKLINFKPYSKDQLVEILQARIAKASINSSDGSVIDNIAVQFCARKVAATTGDARKALDVCRRAVELAETDSLGNTQDPKSQKVGIRQISTVINGVYESANLCPQDGDTEQDDTFPLQQKLIVCALLLLCKKHKCHDAALGKLHETYSSICKDRQVPAVSQSEFFSLCQLVEARGIISVKKNKQIRQTKIKLNVQEKDVEFALKGKALLSSILQRGLTK</sequence>
<dbReference type="Pfam" id="PF22606">
    <property type="entry name" value="Cdc6-ORC-like_ATPase_lid"/>
    <property type="match status" value="1"/>
</dbReference>
<dbReference type="HOGENOM" id="CLU_012774_3_1_1"/>
<dbReference type="GO" id="GO:0006270">
    <property type="term" value="P:DNA replication initiation"/>
    <property type="evidence" value="ECO:0007669"/>
    <property type="project" value="TreeGrafter"/>
</dbReference>
<name>H2YCD2_CIOSA</name>
<dbReference type="Gene3D" id="1.10.8.60">
    <property type="match status" value="1"/>
</dbReference>
<evidence type="ECO:0000259" key="3">
    <source>
        <dbReference type="SMART" id="SM01074"/>
    </source>
</evidence>
<dbReference type="InterPro" id="IPR050311">
    <property type="entry name" value="ORC1/CDC6"/>
</dbReference>
<keyword evidence="2" id="KW-0235">DNA replication</keyword>
<dbReference type="Ensembl" id="ENSCSAVT00000003025.1">
    <property type="protein sequence ID" value="ENSCSAVP00000002980.1"/>
    <property type="gene ID" value="ENSCSAVG00000001779.1"/>
</dbReference>
<dbReference type="FunFam" id="1.10.10.10:FF:000265">
    <property type="entry name" value="Cell division control protein"/>
    <property type="match status" value="1"/>
</dbReference>
<evidence type="ECO:0000313" key="5">
    <source>
        <dbReference type="Proteomes" id="UP000007875"/>
    </source>
</evidence>
<dbReference type="GO" id="GO:0033314">
    <property type="term" value="P:mitotic DNA replication checkpoint signaling"/>
    <property type="evidence" value="ECO:0007669"/>
    <property type="project" value="TreeGrafter"/>
</dbReference>
<dbReference type="InterPro" id="IPR015163">
    <property type="entry name" value="Cdc6_C"/>
</dbReference>
<dbReference type="PANTHER" id="PTHR10763:SF26">
    <property type="entry name" value="CELL DIVISION CONTROL PROTEIN 6 HOMOLOG"/>
    <property type="match status" value="1"/>
</dbReference>
<dbReference type="InterPro" id="IPR027417">
    <property type="entry name" value="P-loop_NTPase"/>
</dbReference>
<evidence type="ECO:0000256" key="1">
    <source>
        <dbReference type="ARBA" id="ARBA00006184"/>
    </source>
</evidence>
<dbReference type="CDD" id="cd08768">
    <property type="entry name" value="Cdc6_C"/>
    <property type="match status" value="1"/>
</dbReference>
<evidence type="ECO:0000256" key="2">
    <source>
        <dbReference type="ARBA" id="ARBA00022705"/>
    </source>
</evidence>
<dbReference type="Proteomes" id="UP000007875">
    <property type="component" value="Unassembled WGS sequence"/>
</dbReference>
<dbReference type="Gene3D" id="1.10.10.10">
    <property type="entry name" value="Winged helix-like DNA-binding domain superfamily/Winged helix DNA-binding domain"/>
    <property type="match status" value="1"/>
</dbReference>
<proteinExistence type="inferred from homology"/>
<reference evidence="4" key="2">
    <citation type="submission" date="2025-08" db="UniProtKB">
        <authorList>
            <consortium name="Ensembl"/>
        </authorList>
    </citation>
    <scope>IDENTIFICATION</scope>
</reference>
<reference evidence="5" key="1">
    <citation type="submission" date="2003-08" db="EMBL/GenBank/DDBJ databases">
        <authorList>
            <person name="Birren B."/>
            <person name="Nusbaum C."/>
            <person name="Abebe A."/>
            <person name="Abouelleil A."/>
            <person name="Adekoya E."/>
            <person name="Ait-zahra M."/>
            <person name="Allen N."/>
            <person name="Allen T."/>
            <person name="An P."/>
            <person name="Anderson M."/>
            <person name="Anderson S."/>
            <person name="Arachchi H."/>
            <person name="Armbruster J."/>
            <person name="Bachantsang P."/>
            <person name="Baldwin J."/>
            <person name="Barry A."/>
            <person name="Bayul T."/>
            <person name="Blitshsteyn B."/>
            <person name="Bloom T."/>
            <person name="Blye J."/>
            <person name="Boguslavskiy L."/>
            <person name="Borowsky M."/>
            <person name="Boukhgalter B."/>
            <person name="Brunache A."/>
            <person name="Butler J."/>
            <person name="Calixte N."/>
            <person name="Calvo S."/>
            <person name="Camarata J."/>
            <person name="Campo K."/>
            <person name="Chang J."/>
            <person name="Cheshatsang Y."/>
            <person name="Citroen M."/>
            <person name="Collymore A."/>
            <person name="Considine T."/>
            <person name="Cook A."/>
            <person name="Cooke P."/>
            <person name="Corum B."/>
            <person name="Cuomo C."/>
            <person name="David R."/>
            <person name="Dawoe T."/>
            <person name="Degray S."/>
            <person name="Dodge S."/>
            <person name="Dooley K."/>
            <person name="Dorje P."/>
            <person name="Dorjee K."/>
            <person name="Dorris L."/>
            <person name="Duffey N."/>
            <person name="Dupes A."/>
            <person name="Elkins T."/>
            <person name="Engels R."/>
            <person name="Erickson J."/>
            <person name="Farina A."/>
            <person name="Faro S."/>
            <person name="Ferreira P."/>
            <person name="Fischer H."/>
            <person name="Fitzgerald M."/>
            <person name="Foley K."/>
            <person name="Gage D."/>
            <person name="Galagan J."/>
            <person name="Gearin G."/>
            <person name="Gnerre S."/>
            <person name="Gnirke A."/>
            <person name="Goyette A."/>
            <person name="Graham J."/>
            <person name="Grandbois E."/>
            <person name="Gyaltsen K."/>
            <person name="Hafez N."/>
            <person name="Hagopian D."/>
            <person name="Hagos B."/>
            <person name="Hall J."/>
            <person name="Hatcher B."/>
            <person name="Heller A."/>
            <person name="Higgins H."/>
            <person name="Honan T."/>
            <person name="Horn A."/>
            <person name="Houde N."/>
            <person name="Hughes L."/>
            <person name="Hulme W."/>
            <person name="Husby E."/>
            <person name="Iliev I."/>
            <person name="Jaffe D."/>
            <person name="Jones C."/>
            <person name="Kamal M."/>
            <person name="Kamat A."/>
            <person name="Kamvysselis M."/>
            <person name="Karlsson E."/>
            <person name="Kells C."/>
            <person name="Kieu A."/>
            <person name="Kisner P."/>
            <person name="Kodira C."/>
            <person name="Kulbokas E."/>
            <person name="Labutti K."/>
            <person name="Lama D."/>
            <person name="Landers T."/>
            <person name="Leger J."/>
            <person name="Levine S."/>
            <person name="Lewis D."/>
            <person name="Lewis T."/>
            <person name="Lindblad-toh K."/>
            <person name="Liu X."/>
            <person name="Lokyitsang T."/>
            <person name="Lokyitsang Y."/>
            <person name="Lucien O."/>
            <person name="Lui A."/>
            <person name="Ma L.J."/>
            <person name="Mabbitt R."/>
            <person name="Macdonald J."/>
            <person name="Maclean C."/>
            <person name="Major J."/>
            <person name="Manning J."/>
            <person name="Marabella R."/>
            <person name="Maru K."/>
            <person name="Matthews C."/>
            <person name="Mauceli E."/>
            <person name="Mccarthy M."/>
            <person name="Mcdonough S."/>
            <person name="Mcghee T."/>
            <person name="Meldrim J."/>
            <person name="Meneus L."/>
            <person name="Mesirov J."/>
            <person name="Mihalev A."/>
            <person name="Mihova T."/>
            <person name="Mikkelsen T."/>
            <person name="Mlenga V."/>
            <person name="Moru K."/>
            <person name="Mozes J."/>
            <person name="Mulrain L."/>
            <person name="Munson G."/>
            <person name="Naylor J."/>
            <person name="Newes C."/>
            <person name="Nguyen C."/>
            <person name="Nguyen N."/>
            <person name="Nguyen T."/>
            <person name="Nicol R."/>
            <person name="Nielsen C."/>
            <person name="Nizzari M."/>
            <person name="Norbu C."/>
            <person name="Norbu N."/>
            <person name="O'donnell P."/>
            <person name="Okoawo O."/>
            <person name="O'leary S."/>
            <person name="Omotosho B."/>
            <person name="O'neill K."/>
            <person name="Osman S."/>
            <person name="Parker S."/>
            <person name="Perrin D."/>
            <person name="Phunkhang P."/>
            <person name="Piqani B."/>
            <person name="Purcell S."/>
            <person name="Rachupka T."/>
            <person name="Ramasamy U."/>
            <person name="Rameau R."/>
            <person name="Ray V."/>
            <person name="Raymond C."/>
            <person name="Retta R."/>
            <person name="Richardson S."/>
            <person name="Rise C."/>
            <person name="Rodriguez J."/>
            <person name="Rogers J."/>
            <person name="Rogov P."/>
            <person name="Rutman M."/>
            <person name="Schupbach R."/>
            <person name="Seaman C."/>
            <person name="Settipalli S."/>
            <person name="Sharpe T."/>
            <person name="Sheridan J."/>
            <person name="Sherpa N."/>
            <person name="Shi J."/>
            <person name="Smirnov S."/>
            <person name="Smith C."/>
            <person name="Sougnez C."/>
            <person name="Spencer B."/>
            <person name="Stalker J."/>
            <person name="Stange-thomann N."/>
            <person name="Stavropoulos S."/>
            <person name="Stetson K."/>
            <person name="Stone C."/>
            <person name="Stone S."/>
            <person name="Stubbs M."/>
            <person name="Talamas J."/>
            <person name="Tchuinga P."/>
            <person name="Tenzing P."/>
            <person name="Tesfaye S."/>
            <person name="Theodore J."/>
            <person name="Thoulutsang Y."/>
            <person name="Topham K."/>
            <person name="Towey S."/>
            <person name="Tsamla T."/>
            <person name="Tsomo N."/>
            <person name="Vallee D."/>
            <person name="Vassiliev H."/>
            <person name="Venkataraman V."/>
            <person name="Vinson J."/>
            <person name="Vo A."/>
            <person name="Wade C."/>
            <person name="Wang S."/>
            <person name="Wangchuk T."/>
            <person name="Wangdi T."/>
            <person name="Whittaker C."/>
            <person name="Wilkinson J."/>
            <person name="Wu Y."/>
            <person name="Wyman D."/>
            <person name="Yadav S."/>
            <person name="Yang S."/>
            <person name="Yang X."/>
            <person name="Yeager S."/>
            <person name="Yee E."/>
            <person name="Young G."/>
            <person name="Zainoun J."/>
            <person name="Zembeck L."/>
            <person name="Zimmer A."/>
            <person name="Zody M."/>
            <person name="Lander E."/>
        </authorList>
    </citation>
    <scope>NUCLEOTIDE SEQUENCE [LARGE SCALE GENOMIC DNA]</scope>
</reference>
<dbReference type="InterPro" id="IPR036388">
    <property type="entry name" value="WH-like_DNA-bd_sf"/>
</dbReference>
<accession>H2YCD2</accession>
<protein>
    <recommendedName>
        <fullName evidence="3">Cdc6 C-terminal domain-containing protein</fullName>
    </recommendedName>
</protein>
<dbReference type="InterPro" id="IPR036390">
    <property type="entry name" value="WH_DNA-bd_sf"/>
</dbReference>
<dbReference type="SMART" id="SM01074">
    <property type="entry name" value="Cdc6_C"/>
    <property type="match status" value="1"/>
</dbReference>
<dbReference type="PANTHER" id="PTHR10763">
    <property type="entry name" value="CELL DIVISION CONTROL PROTEIN 6-RELATED"/>
    <property type="match status" value="1"/>
</dbReference>
<dbReference type="SUPFAM" id="SSF52540">
    <property type="entry name" value="P-loop containing nucleoside triphosphate hydrolases"/>
    <property type="match status" value="1"/>
</dbReference>
<evidence type="ECO:0000313" key="4">
    <source>
        <dbReference type="Ensembl" id="ENSCSAVP00000002980.1"/>
    </source>
</evidence>
<dbReference type="Gene3D" id="3.40.50.300">
    <property type="entry name" value="P-loop containing nucleotide triphosphate hydrolases"/>
    <property type="match status" value="1"/>
</dbReference>
<organism evidence="4 5">
    <name type="scientific">Ciona savignyi</name>
    <name type="common">Pacific transparent sea squirt</name>
    <dbReference type="NCBI Taxonomy" id="51511"/>
    <lineage>
        <taxon>Eukaryota</taxon>
        <taxon>Metazoa</taxon>
        <taxon>Chordata</taxon>
        <taxon>Tunicata</taxon>
        <taxon>Ascidiacea</taxon>
        <taxon>Phlebobranchia</taxon>
        <taxon>Cionidae</taxon>
        <taxon>Ciona</taxon>
    </lineage>
</organism>
<dbReference type="Pfam" id="PF09079">
    <property type="entry name" value="WHD_Cdc6"/>
    <property type="match status" value="1"/>
</dbReference>
<keyword evidence="5" id="KW-1185">Reference proteome</keyword>
<comment type="similarity">
    <text evidence="1">Belongs to the CDC6/cdc18 family.</text>
</comment>
<dbReference type="GeneTree" id="ENSGT00530000063498"/>